<dbReference type="GO" id="GO:0008781">
    <property type="term" value="F:N-acylneuraminate cytidylyltransferase activity"/>
    <property type="evidence" value="ECO:0007669"/>
    <property type="project" value="TreeGrafter"/>
</dbReference>
<dbReference type="InterPro" id="IPR029044">
    <property type="entry name" value="Nucleotide-diphossugar_trans"/>
</dbReference>
<dbReference type="Proteomes" id="UP000275394">
    <property type="component" value="Unassembled WGS sequence"/>
</dbReference>
<dbReference type="Pfam" id="PF02348">
    <property type="entry name" value="CTP_transf_3"/>
    <property type="match status" value="1"/>
</dbReference>
<dbReference type="EMBL" id="RKHR01000004">
    <property type="protein sequence ID" value="ROS01856.1"/>
    <property type="molecule type" value="Genomic_DNA"/>
</dbReference>
<dbReference type="InterPro" id="IPR050793">
    <property type="entry name" value="CMP-NeuNAc_synthase"/>
</dbReference>
<accession>A0A3N2DPX2</accession>
<dbReference type="OrthoDB" id="9805604at2"/>
<keyword evidence="1" id="KW-0548">Nucleotidyltransferase</keyword>
<reference evidence="1 2" key="1">
    <citation type="submission" date="2018-11" db="EMBL/GenBank/DDBJ databases">
        <title>Genomic Encyclopedia of Type Strains, Phase IV (KMG-IV): sequencing the most valuable type-strain genomes for metagenomic binning, comparative biology and taxonomic classification.</title>
        <authorList>
            <person name="Goeker M."/>
        </authorList>
    </citation>
    <scope>NUCLEOTIDE SEQUENCE [LARGE SCALE GENOMIC DNA]</scope>
    <source>
        <strain evidence="1 2">DSM 100316</strain>
    </source>
</reference>
<dbReference type="InterPro" id="IPR003329">
    <property type="entry name" value="Cytidylyl_trans"/>
</dbReference>
<dbReference type="RefSeq" id="WP_123712611.1">
    <property type="nucleotide sequence ID" value="NZ_RKHR01000004.1"/>
</dbReference>
<dbReference type="PANTHER" id="PTHR21485">
    <property type="entry name" value="HAD SUPERFAMILY MEMBERS CMAS AND KDSC"/>
    <property type="match status" value="1"/>
</dbReference>
<sequence length="219" mass="24187">MLAIITARGGSKGLPGKNIKDLCGKPMIVYTIEAALDSGVVDKVVVSSDCEKILKVCSAYDVELHKRPAELATDDASSLDVIKDVLLAYSYNGAVCLLQPTSPLRNSTHLREAFERFSVGKFSSLVSVVRTNEPAQKVLVVNDHGVAEPLTCWEDLTLPRQSLSPTYQINGAIYLFYSDRFMEGMNIFTSPLYAYPMPENVSHDVDTIHDFEIIERALK</sequence>
<keyword evidence="2" id="KW-1185">Reference proteome</keyword>
<proteinExistence type="predicted"/>
<dbReference type="Gene3D" id="3.90.550.10">
    <property type="entry name" value="Spore Coat Polysaccharide Biosynthesis Protein SpsA, Chain A"/>
    <property type="match status" value="1"/>
</dbReference>
<evidence type="ECO:0000313" key="2">
    <source>
        <dbReference type="Proteomes" id="UP000275394"/>
    </source>
</evidence>
<dbReference type="SUPFAM" id="SSF53448">
    <property type="entry name" value="Nucleotide-diphospho-sugar transferases"/>
    <property type="match status" value="1"/>
</dbReference>
<gene>
    <name evidence="1" type="ORF">EDC56_2305</name>
</gene>
<organism evidence="1 2">
    <name type="scientific">Sinobacterium caligoides</name>
    <dbReference type="NCBI Taxonomy" id="933926"/>
    <lineage>
        <taxon>Bacteria</taxon>
        <taxon>Pseudomonadati</taxon>
        <taxon>Pseudomonadota</taxon>
        <taxon>Gammaproteobacteria</taxon>
        <taxon>Cellvibrionales</taxon>
        <taxon>Spongiibacteraceae</taxon>
        <taxon>Sinobacterium</taxon>
    </lineage>
</organism>
<evidence type="ECO:0000313" key="1">
    <source>
        <dbReference type="EMBL" id="ROS01856.1"/>
    </source>
</evidence>
<keyword evidence="1" id="KW-0808">Transferase</keyword>
<comment type="caution">
    <text evidence="1">The sequence shown here is derived from an EMBL/GenBank/DDBJ whole genome shotgun (WGS) entry which is preliminary data.</text>
</comment>
<dbReference type="AlphaFoldDB" id="A0A3N2DPX2"/>
<name>A0A3N2DPX2_9GAMM</name>
<dbReference type="CDD" id="cd02513">
    <property type="entry name" value="CMP-NeuAc_Synthase"/>
    <property type="match status" value="1"/>
</dbReference>
<dbReference type="PANTHER" id="PTHR21485:SF6">
    <property type="entry name" value="N-ACYLNEURAMINATE CYTIDYLYLTRANSFERASE-RELATED"/>
    <property type="match status" value="1"/>
</dbReference>
<protein>
    <submittedName>
        <fullName evidence="1">N-acylneuraminate cytidylyltransferase/CMP-N,N'-diacetyllegionaminic acid synthase</fullName>
    </submittedName>
</protein>